<dbReference type="InterPro" id="IPR036179">
    <property type="entry name" value="Ig-like_dom_sf"/>
</dbReference>
<dbReference type="InterPro" id="IPR013098">
    <property type="entry name" value="Ig_I-set"/>
</dbReference>
<feature type="domain" description="Immunoglobulin I-set" evidence="1">
    <location>
        <begin position="9"/>
        <end position="47"/>
    </location>
</feature>
<organism evidence="2 3">
    <name type="scientific">Clarias magur</name>
    <name type="common">Asian catfish</name>
    <name type="synonym">Macropteronotus magur</name>
    <dbReference type="NCBI Taxonomy" id="1594786"/>
    <lineage>
        <taxon>Eukaryota</taxon>
        <taxon>Metazoa</taxon>
        <taxon>Chordata</taxon>
        <taxon>Craniata</taxon>
        <taxon>Vertebrata</taxon>
        <taxon>Euteleostomi</taxon>
        <taxon>Actinopterygii</taxon>
        <taxon>Neopterygii</taxon>
        <taxon>Teleostei</taxon>
        <taxon>Ostariophysi</taxon>
        <taxon>Siluriformes</taxon>
        <taxon>Clariidae</taxon>
        <taxon>Clarias</taxon>
    </lineage>
</organism>
<evidence type="ECO:0000313" key="3">
    <source>
        <dbReference type="Proteomes" id="UP000727407"/>
    </source>
</evidence>
<name>A0A8J4US94_CLAMG</name>
<dbReference type="SUPFAM" id="SSF48726">
    <property type="entry name" value="Immunoglobulin"/>
    <property type="match status" value="1"/>
</dbReference>
<dbReference type="Gene3D" id="2.60.40.10">
    <property type="entry name" value="Immunoglobulins"/>
    <property type="match status" value="1"/>
</dbReference>
<comment type="caution">
    <text evidence="2">The sequence shown here is derived from an EMBL/GenBank/DDBJ whole genome shotgun (WGS) entry which is preliminary data.</text>
</comment>
<dbReference type="InterPro" id="IPR013783">
    <property type="entry name" value="Ig-like_fold"/>
</dbReference>
<feature type="non-terminal residue" evidence="2">
    <location>
        <position position="50"/>
    </location>
</feature>
<sequence>SVSEVPATNRKVYDDTIMIHNASPSDSAVYQCEASNRHGTLLANANIMIM</sequence>
<dbReference type="EMBL" id="QNUK01000105">
    <property type="protein sequence ID" value="KAF5901775.1"/>
    <property type="molecule type" value="Genomic_DNA"/>
</dbReference>
<reference evidence="2" key="1">
    <citation type="submission" date="2020-07" db="EMBL/GenBank/DDBJ databases">
        <title>Clarias magur genome sequencing, assembly and annotation.</title>
        <authorList>
            <person name="Kushwaha B."/>
            <person name="Kumar R."/>
            <person name="Das P."/>
            <person name="Joshi C.G."/>
            <person name="Kumar D."/>
            <person name="Nagpure N.S."/>
            <person name="Pandey M."/>
            <person name="Agarwal S."/>
            <person name="Srivastava S."/>
            <person name="Singh M."/>
            <person name="Sahoo L."/>
            <person name="Jayasankar P."/>
            <person name="Meher P.K."/>
            <person name="Koringa P.G."/>
            <person name="Iquebal M.A."/>
            <person name="Das S.P."/>
            <person name="Bit A."/>
            <person name="Patnaik S."/>
            <person name="Patel N."/>
            <person name="Shah T.M."/>
            <person name="Hinsu A."/>
            <person name="Jena J.K."/>
        </authorList>
    </citation>
    <scope>NUCLEOTIDE SEQUENCE</scope>
    <source>
        <strain evidence="2">CIFAMagur01</strain>
        <tissue evidence="2">Testis</tissue>
    </source>
</reference>
<dbReference type="OrthoDB" id="9194848at2759"/>
<evidence type="ECO:0000313" key="2">
    <source>
        <dbReference type="EMBL" id="KAF5901775.1"/>
    </source>
</evidence>
<feature type="non-terminal residue" evidence="2">
    <location>
        <position position="1"/>
    </location>
</feature>
<accession>A0A8J4US94</accession>
<keyword evidence="3" id="KW-1185">Reference proteome</keyword>
<gene>
    <name evidence="2" type="primary">chl1</name>
    <name evidence="2" type="ORF">DAT39_008512</name>
</gene>
<dbReference type="AlphaFoldDB" id="A0A8J4US94"/>
<protein>
    <submittedName>
        <fullName evidence="2">Neural cell adhesion molecule L1-like protein isoform X1</fullName>
    </submittedName>
</protein>
<dbReference type="Pfam" id="PF07679">
    <property type="entry name" value="I-set"/>
    <property type="match status" value="1"/>
</dbReference>
<proteinExistence type="predicted"/>
<dbReference type="Proteomes" id="UP000727407">
    <property type="component" value="Unassembled WGS sequence"/>
</dbReference>
<evidence type="ECO:0000259" key="1">
    <source>
        <dbReference type="Pfam" id="PF07679"/>
    </source>
</evidence>